<organism evidence="3">
    <name type="scientific">Gongylonema pulchrum</name>
    <dbReference type="NCBI Taxonomy" id="637853"/>
    <lineage>
        <taxon>Eukaryota</taxon>
        <taxon>Metazoa</taxon>
        <taxon>Ecdysozoa</taxon>
        <taxon>Nematoda</taxon>
        <taxon>Chromadorea</taxon>
        <taxon>Rhabditida</taxon>
        <taxon>Spirurina</taxon>
        <taxon>Spiruromorpha</taxon>
        <taxon>Spiruroidea</taxon>
        <taxon>Gongylonematidae</taxon>
        <taxon>Gongylonema</taxon>
    </lineage>
</organism>
<dbReference type="AlphaFoldDB" id="A0A183EXN8"/>
<dbReference type="OrthoDB" id="10608284at2759"/>
<evidence type="ECO:0000313" key="1">
    <source>
        <dbReference type="EMBL" id="VDN44587.1"/>
    </source>
</evidence>
<gene>
    <name evidence="1" type="ORF">GPUH_LOCUS25730</name>
</gene>
<reference evidence="3" key="1">
    <citation type="submission" date="2016-06" db="UniProtKB">
        <authorList>
            <consortium name="WormBaseParasite"/>
        </authorList>
    </citation>
    <scope>IDENTIFICATION</scope>
</reference>
<keyword evidence="2" id="KW-1185">Reference proteome</keyword>
<sequence>MNGKSELITHTLWKPPYKANLLLPPTLPEWYCVISELMETALMSEYSFSDSPSVTTALDSSELEEHTCIDDCSSHSSLDNEFGVAKNGTSNKRSFQTTDDSLETALEHSDTASEMSFLHYSDKLVVFAIAVVYST</sequence>
<dbReference type="Proteomes" id="UP000271098">
    <property type="component" value="Unassembled WGS sequence"/>
</dbReference>
<evidence type="ECO:0000313" key="2">
    <source>
        <dbReference type="Proteomes" id="UP000271098"/>
    </source>
</evidence>
<accession>A0A183EXN8</accession>
<proteinExistence type="predicted"/>
<evidence type="ECO:0000313" key="3">
    <source>
        <dbReference type="WBParaSite" id="GPUH_0002575901-mRNA-1"/>
    </source>
</evidence>
<dbReference type="WBParaSite" id="GPUH_0002575901-mRNA-1">
    <property type="protein sequence ID" value="GPUH_0002575901-mRNA-1"/>
    <property type="gene ID" value="GPUH_0002575901"/>
</dbReference>
<reference evidence="1 2" key="2">
    <citation type="submission" date="2018-11" db="EMBL/GenBank/DDBJ databases">
        <authorList>
            <consortium name="Pathogen Informatics"/>
        </authorList>
    </citation>
    <scope>NUCLEOTIDE SEQUENCE [LARGE SCALE GENOMIC DNA]</scope>
</reference>
<protein>
    <submittedName>
        <fullName evidence="3">Ovule protein</fullName>
    </submittedName>
</protein>
<name>A0A183EXN8_9BILA</name>
<dbReference type="EMBL" id="UYRT01106575">
    <property type="protein sequence ID" value="VDN44587.1"/>
    <property type="molecule type" value="Genomic_DNA"/>
</dbReference>